<dbReference type="EMBL" id="RRUE01000001">
    <property type="protein sequence ID" value="RRN44742.1"/>
    <property type="molecule type" value="Genomic_DNA"/>
</dbReference>
<sequence length="277" mass="28753">MKVRKLAVSLTLALAGAGVLATSLPMGAVAAQSPAASADADGMVKKADAQGRQPGERGPQGERGPRGEHGHPGYPGGACGPDGEHGPRGAGPMDGPGAGGAMGGPGARGPMGHPGGSGMMGPMGGAMGLFGFSPFGMQPFVGAPPKPADLVAQGKMSAEKAAKIEKEMQARAEKRARWMEHRMEKRIDDVIESIDGTPDQAKRIGTIAKAAMADMKPLAEQLRSLDERGAALVKADTLDRNAFESLRQERLKLMDQMSQRSTAAWLDMASVLKPEQR</sequence>
<dbReference type="InterPro" id="IPR012899">
    <property type="entry name" value="LTXXQ"/>
</dbReference>
<proteinExistence type="predicted"/>
<feature type="signal peptide" evidence="2">
    <location>
        <begin position="1"/>
        <end position="21"/>
    </location>
</feature>
<evidence type="ECO:0000256" key="1">
    <source>
        <dbReference type="SAM" id="MobiDB-lite"/>
    </source>
</evidence>
<dbReference type="GO" id="GO:0042597">
    <property type="term" value="C:periplasmic space"/>
    <property type="evidence" value="ECO:0007669"/>
    <property type="project" value="InterPro"/>
</dbReference>
<gene>
    <name evidence="3" type="ORF">EHV23_00080</name>
</gene>
<dbReference type="AlphaFoldDB" id="A0A3R8MXP4"/>
<dbReference type="OrthoDB" id="9156285at2"/>
<feature type="region of interest" description="Disordered" evidence="1">
    <location>
        <begin position="35"/>
        <end position="119"/>
    </location>
</feature>
<evidence type="ECO:0000256" key="2">
    <source>
        <dbReference type="SAM" id="SignalP"/>
    </source>
</evidence>
<accession>A0A3R8MXP4</accession>
<feature type="chain" id="PRO_5018621328" evidence="2">
    <location>
        <begin position="22"/>
        <end position="277"/>
    </location>
</feature>
<organism evidence="3 4">
    <name type="scientific">Lautropia dentalis</name>
    <dbReference type="NCBI Taxonomy" id="2490857"/>
    <lineage>
        <taxon>Bacteria</taxon>
        <taxon>Pseudomonadati</taxon>
        <taxon>Pseudomonadota</taxon>
        <taxon>Betaproteobacteria</taxon>
        <taxon>Burkholderiales</taxon>
        <taxon>Burkholderiaceae</taxon>
        <taxon>Lautropia</taxon>
    </lineage>
</organism>
<reference evidence="3 4" key="1">
    <citation type="submission" date="2018-11" db="EMBL/GenBank/DDBJ databases">
        <title>Genome sequencing of Lautropia sp. KCOM 2505 (= ChDC F240).</title>
        <authorList>
            <person name="Kook J.-K."/>
            <person name="Park S.-N."/>
            <person name="Lim Y.K."/>
        </authorList>
    </citation>
    <scope>NUCLEOTIDE SEQUENCE [LARGE SCALE GENOMIC DNA]</scope>
    <source>
        <strain evidence="3 4">KCOM 2505</strain>
    </source>
</reference>
<name>A0A3R8MXP4_9BURK</name>
<dbReference type="Gene3D" id="1.20.120.1490">
    <property type="match status" value="1"/>
</dbReference>
<keyword evidence="2" id="KW-0732">Signal</keyword>
<evidence type="ECO:0000313" key="3">
    <source>
        <dbReference type="EMBL" id="RRN44742.1"/>
    </source>
</evidence>
<protein>
    <submittedName>
        <fullName evidence="3">Periplasmic heavy metal sensor</fullName>
    </submittedName>
</protein>
<dbReference type="Pfam" id="PF07813">
    <property type="entry name" value="LTXXQ"/>
    <property type="match status" value="1"/>
</dbReference>
<feature type="compositionally biased region" description="Basic and acidic residues" evidence="1">
    <location>
        <begin position="59"/>
        <end position="71"/>
    </location>
</feature>
<evidence type="ECO:0000313" key="4">
    <source>
        <dbReference type="Proteomes" id="UP000270261"/>
    </source>
</evidence>
<feature type="compositionally biased region" description="Gly residues" evidence="1">
    <location>
        <begin position="88"/>
        <end position="119"/>
    </location>
</feature>
<dbReference type="Proteomes" id="UP000270261">
    <property type="component" value="Unassembled WGS sequence"/>
</dbReference>
<comment type="caution">
    <text evidence="3">The sequence shown here is derived from an EMBL/GenBank/DDBJ whole genome shotgun (WGS) entry which is preliminary data.</text>
</comment>
<keyword evidence="4" id="KW-1185">Reference proteome</keyword>
<dbReference type="RefSeq" id="WP_125094151.1">
    <property type="nucleotide sequence ID" value="NZ_RRUE01000001.1"/>
</dbReference>